<dbReference type="Proteomes" id="UP000257109">
    <property type="component" value="Unassembled WGS sequence"/>
</dbReference>
<keyword evidence="6" id="KW-1185">Reference proteome</keyword>
<reference evidence="5" key="1">
    <citation type="submission" date="2018-05" db="EMBL/GenBank/DDBJ databases">
        <title>Draft genome of Mucuna pruriens seed.</title>
        <authorList>
            <person name="Nnadi N.E."/>
            <person name="Vos R."/>
            <person name="Hasami M.H."/>
            <person name="Devisetty U.K."/>
            <person name="Aguiy J.C."/>
        </authorList>
    </citation>
    <scope>NUCLEOTIDE SEQUENCE [LARGE SCALE GENOMIC DNA]</scope>
    <source>
        <strain evidence="5">JCA_2017</strain>
    </source>
</reference>
<dbReference type="STRING" id="157652.A0A371E2A3"/>
<dbReference type="CDD" id="cd03443">
    <property type="entry name" value="PaaI_thioesterase"/>
    <property type="match status" value="1"/>
</dbReference>
<dbReference type="PANTHER" id="PTHR21660">
    <property type="entry name" value="THIOESTERASE SUPERFAMILY MEMBER-RELATED"/>
    <property type="match status" value="1"/>
</dbReference>
<dbReference type="SUPFAM" id="SSF54637">
    <property type="entry name" value="Thioesterase/thiol ester dehydrase-isomerase"/>
    <property type="match status" value="1"/>
</dbReference>
<evidence type="ECO:0000256" key="2">
    <source>
        <dbReference type="ARBA" id="ARBA00022801"/>
    </source>
</evidence>
<dbReference type="PANTHER" id="PTHR21660:SF12">
    <property type="entry name" value="OS07G0462700 PROTEIN"/>
    <property type="match status" value="1"/>
</dbReference>
<feature type="compositionally biased region" description="Low complexity" evidence="3">
    <location>
        <begin position="1"/>
        <end position="18"/>
    </location>
</feature>
<comment type="similarity">
    <text evidence="1">Belongs to the thioesterase PaaI family.</text>
</comment>
<protein>
    <recommendedName>
        <fullName evidence="4">Thioesterase domain-containing protein</fullName>
    </recommendedName>
</protein>
<dbReference type="Pfam" id="PF03061">
    <property type="entry name" value="4HBT"/>
    <property type="match status" value="1"/>
</dbReference>
<dbReference type="InterPro" id="IPR039298">
    <property type="entry name" value="ACOT13"/>
</dbReference>
<dbReference type="FunFam" id="3.10.129.10:FF:000089">
    <property type="entry name" value="Putative esterase F42H10.6"/>
    <property type="match status" value="1"/>
</dbReference>
<comment type="caution">
    <text evidence="5">The sequence shown here is derived from an EMBL/GenBank/DDBJ whole genome shotgun (WGS) entry which is preliminary data.</text>
</comment>
<evidence type="ECO:0000256" key="3">
    <source>
        <dbReference type="SAM" id="MobiDB-lite"/>
    </source>
</evidence>
<evidence type="ECO:0000313" key="5">
    <source>
        <dbReference type="EMBL" id="RDX60143.1"/>
    </source>
</evidence>
<feature type="region of interest" description="Disordered" evidence="3">
    <location>
        <begin position="1"/>
        <end position="23"/>
    </location>
</feature>
<dbReference type="GO" id="GO:0047617">
    <property type="term" value="F:fatty acyl-CoA hydrolase activity"/>
    <property type="evidence" value="ECO:0007669"/>
    <property type="project" value="InterPro"/>
</dbReference>
<accession>A0A371E2A3</accession>
<name>A0A371E2A3_MUCPR</name>
<dbReference type="InterPro" id="IPR029069">
    <property type="entry name" value="HotDog_dom_sf"/>
</dbReference>
<dbReference type="NCBIfam" id="TIGR00369">
    <property type="entry name" value="unchar_dom_1"/>
    <property type="match status" value="1"/>
</dbReference>
<organism evidence="5 6">
    <name type="scientific">Mucuna pruriens</name>
    <name type="common">Velvet bean</name>
    <name type="synonym">Dolichos pruriens</name>
    <dbReference type="NCBI Taxonomy" id="157652"/>
    <lineage>
        <taxon>Eukaryota</taxon>
        <taxon>Viridiplantae</taxon>
        <taxon>Streptophyta</taxon>
        <taxon>Embryophyta</taxon>
        <taxon>Tracheophyta</taxon>
        <taxon>Spermatophyta</taxon>
        <taxon>Magnoliopsida</taxon>
        <taxon>eudicotyledons</taxon>
        <taxon>Gunneridae</taxon>
        <taxon>Pentapetalae</taxon>
        <taxon>rosids</taxon>
        <taxon>fabids</taxon>
        <taxon>Fabales</taxon>
        <taxon>Fabaceae</taxon>
        <taxon>Papilionoideae</taxon>
        <taxon>50 kb inversion clade</taxon>
        <taxon>NPAAA clade</taxon>
        <taxon>indigoferoid/millettioid clade</taxon>
        <taxon>Phaseoleae</taxon>
        <taxon>Mucuna</taxon>
    </lineage>
</organism>
<dbReference type="AlphaFoldDB" id="A0A371E2A3"/>
<proteinExistence type="inferred from homology"/>
<dbReference type="EMBL" id="QJKJ01017089">
    <property type="protein sequence ID" value="RDX60143.1"/>
    <property type="molecule type" value="Genomic_DNA"/>
</dbReference>
<dbReference type="InterPro" id="IPR003736">
    <property type="entry name" value="PAAI_dom"/>
</dbReference>
<sequence>MAKKASSASQTQTPSSISDQSVPSHVSQTLTFLKNLGKDKPIPKSCNTSGFYSHFFGSFIKVSDIKRGRIFCTIVVKPPISNAFGILHGGSVGSLIELLSIACARTVIAEDKELFLGEISVSYLAGAPTNEEVVAEASVVKSGRNVTMVALEFKLKKTGNLIYIAHTTFYNIPVAKL</sequence>
<evidence type="ECO:0000256" key="1">
    <source>
        <dbReference type="ARBA" id="ARBA00008324"/>
    </source>
</evidence>
<dbReference type="Gene3D" id="3.10.129.10">
    <property type="entry name" value="Hotdog Thioesterase"/>
    <property type="match status" value="1"/>
</dbReference>
<evidence type="ECO:0000259" key="4">
    <source>
        <dbReference type="Pfam" id="PF03061"/>
    </source>
</evidence>
<gene>
    <name evidence="5" type="ORF">CR513_61744</name>
</gene>
<keyword evidence="2" id="KW-0378">Hydrolase</keyword>
<evidence type="ECO:0000313" key="6">
    <source>
        <dbReference type="Proteomes" id="UP000257109"/>
    </source>
</evidence>
<feature type="domain" description="Thioesterase" evidence="4">
    <location>
        <begin position="84"/>
        <end position="158"/>
    </location>
</feature>
<dbReference type="OrthoDB" id="46529at2759"/>
<dbReference type="InterPro" id="IPR006683">
    <property type="entry name" value="Thioestr_dom"/>
</dbReference>